<evidence type="ECO:0000256" key="1">
    <source>
        <dbReference type="SAM" id="MobiDB-lite"/>
    </source>
</evidence>
<dbReference type="Proteomes" id="UP000078550">
    <property type="component" value="Unassembled WGS sequence"/>
</dbReference>
<reference evidence="3" key="1">
    <citation type="submission" date="2016-05" db="EMBL/GenBank/DDBJ databases">
        <authorList>
            <person name="Naeem Raeece"/>
        </authorList>
    </citation>
    <scope>NUCLEOTIDE SEQUENCE [LARGE SCALE GENOMIC DNA]</scope>
</reference>
<proteinExistence type="predicted"/>
<name>A0A1A8ZC64_PLAOA</name>
<evidence type="ECO:0000313" key="3">
    <source>
        <dbReference type="Proteomes" id="UP000078550"/>
    </source>
</evidence>
<feature type="compositionally biased region" description="Low complexity" evidence="1">
    <location>
        <begin position="32"/>
        <end position="65"/>
    </location>
</feature>
<feature type="compositionally biased region" description="Polar residues" evidence="1">
    <location>
        <begin position="204"/>
        <end position="242"/>
    </location>
</feature>
<dbReference type="EMBL" id="FLRE01000159">
    <property type="protein sequence ID" value="SBT41582.1"/>
    <property type="molecule type" value="Genomic_DNA"/>
</dbReference>
<gene>
    <name evidence="2" type="ORF">POVWA2_042110</name>
</gene>
<accession>A0A1A8ZC64</accession>
<feature type="region of interest" description="Disordered" evidence="1">
    <location>
        <begin position="189"/>
        <end position="255"/>
    </location>
</feature>
<feature type="region of interest" description="Disordered" evidence="1">
    <location>
        <begin position="32"/>
        <end position="76"/>
    </location>
</feature>
<dbReference type="AlphaFoldDB" id="A0A1A8ZC64"/>
<evidence type="ECO:0000313" key="2">
    <source>
        <dbReference type="EMBL" id="SBT41582.1"/>
    </source>
</evidence>
<protein>
    <submittedName>
        <fullName evidence="2">Uncharacterized protein</fullName>
    </submittedName>
</protein>
<organism evidence="2 3">
    <name type="scientific">Plasmodium ovale wallikeri</name>
    <dbReference type="NCBI Taxonomy" id="864142"/>
    <lineage>
        <taxon>Eukaryota</taxon>
        <taxon>Sar</taxon>
        <taxon>Alveolata</taxon>
        <taxon>Apicomplexa</taxon>
        <taxon>Aconoidasida</taxon>
        <taxon>Haemosporida</taxon>
        <taxon>Plasmodiidae</taxon>
        <taxon>Plasmodium</taxon>
        <taxon>Plasmodium (Plasmodium)</taxon>
    </lineage>
</organism>
<sequence length="543" mass="59916">MHNTENKKVKMKFKLNCVDKKNIINLNIRKNDLNSRNSSGNDSGIGSSIIAPGGAPSNAPSSGAAVRSSVEKPGSKSVTKNIKINIASSGVNKIGLNANPLNNSNGSNYAKRENCGISSPAGMSVHGIKNGNNANGTTGISSVGCVGSVGSVGSVGDVGGVGGVGSAQSGGNVNIVSIANSTSAATNDGTGYSFKTKYNEGKSRSNGISQNDNTNLHGSLSKGDNLNANDNVSSNDNPNISGHTKDNSNNNNSSVNNFLHGNNKYIIKNNLKIYYKNELIPHSFLYHKILTILKSHYNNHINNNPSVANKGISFFHIENMLINFGFKGVDINNHLLLSYLAASKQIKIDLKEKRICYLNPYVDITNVTSLLNKINKHGFLYGYEISDDLINTNKEVYKWVNTLLYEKKVRCIRSNNSHLRGKLKCKNLPTFCDIYAKNKCDNCFYNLKGYIFFPLSYQHIEKERYSITNDIKNLWDEITLPNLDNILKEYKLKSTNKVFVNDNIPKRKNKDEKLTPIIKKMKRIYNTHLFTADEIKNEFIQKK</sequence>